<feature type="signal peptide" evidence="1">
    <location>
        <begin position="1"/>
        <end position="22"/>
    </location>
</feature>
<proteinExistence type="predicted"/>
<keyword evidence="3" id="KW-1185">Reference proteome</keyword>
<evidence type="ECO:0000313" key="3">
    <source>
        <dbReference type="Proteomes" id="UP001597073"/>
    </source>
</evidence>
<keyword evidence="1" id="KW-0732">Signal</keyword>
<evidence type="ECO:0000256" key="1">
    <source>
        <dbReference type="SAM" id="SignalP"/>
    </source>
</evidence>
<sequence>MKYIKVIAAAIVAMFAFEGAKAQVVVAARIGAPAPRTVVVERPVERRLVVVNRHHRRHYRRPVVVERPVYYHRPVHRRVIVRHY</sequence>
<name>A0ABW2ZM60_9SPHI</name>
<feature type="chain" id="PRO_5045575474" evidence="1">
    <location>
        <begin position="23"/>
        <end position="84"/>
    </location>
</feature>
<dbReference type="RefSeq" id="WP_377145783.1">
    <property type="nucleotide sequence ID" value="NZ_JBHTIA010000025.1"/>
</dbReference>
<accession>A0ABW2ZM60</accession>
<organism evidence="2 3">
    <name type="scientific">Mucilaginibacter lutimaris</name>
    <dbReference type="NCBI Taxonomy" id="931629"/>
    <lineage>
        <taxon>Bacteria</taxon>
        <taxon>Pseudomonadati</taxon>
        <taxon>Bacteroidota</taxon>
        <taxon>Sphingobacteriia</taxon>
        <taxon>Sphingobacteriales</taxon>
        <taxon>Sphingobacteriaceae</taxon>
        <taxon>Mucilaginibacter</taxon>
    </lineage>
</organism>
<dbReference type="EMBL" id="JBHTIA010000025">
    <property type="protein sequence ID" value="MFD0767211.1"/>
    <property type="molecule type" value="Genomic_DNA"/>
</dbReference>
<protein>
    <submittedName>
        <fullName evidence="2">Uncharacterized protein</fullName>
    </submittedName>
</protein>
<reference evidence="3" key="1">
    <citation type="journal article" date="2019" name="Int. J. Syst. Evol. Microbiol.">
        <title>The Global Catalogue of Microorganisms (GCM) 10K type strain sequencing project: providing services to taxonomists for standard genome sequencing and annotation.</title>
        <authorList>
            <consortium name="The Broad Institute Genomics Platform"/>
            <consortium name="The Broad Institute Genome Sequencing Center for Infectious Disease"/>
            <person name="Wu L."/>
            <person name="Ma J."/>
        </authorList>
    </citation>
    <scope>NUCLEOTIDE SEQUENCE [LARGE SCALE GENOMIC DNA]</scope>
    <source>
        <strain evidence="3">CCUG 60742</strain>
    </source>
</reference>
<dbReference type="Proteomes" id="UP001597073">
    <property type="component" value="Unassembled WGS sequence"/>
</dbReference>
<gene>
    <name evidence="2" type="ORF">ACFQZI_20315</name>
</gene>
<comment type="caution">
    <text evidence="2">The sequence shown here is derived from an EMBL/GenBank/DDBJ whole genome shotgun (WGS) entry which is preliminary data.</text>
</comment>
<evidence type="ECO:0000313" key="2">
    <source>
        <dbReference type="EMBL" id="MFD0767211.1"/>
    </source>
</evidence>